<accession>A0AAV0XSE9</accession>
<gene>
    <name evidence="1" type="ORF">MEUPH1_LOCUS25426</name>
</gene>
<organism evidence="1 2">
    <name type="scientific">Macrosiphum euphorbiae</name>
    <name type="common">potato aphid</name>
    <dbReference type="NCBI Taxonomy" id="13131"/>
    <lineage>
        <taxon>Eukaryota</taxon>
        <taxon>Metazoa</taxon>
        <taxon>Ecdysozoa</taxon>
        <taxon>Arthropoda</taxon>
        <taxon>Hexapoda</taxon>
        <taxon>Insecta</taxon>
        <taxon>Pterygota</taxon>
        <taxon>Neoptera</taxon>
        <taxon>Paraneoptera</taxon>
        <taxon>Hemiptera</taxon>
        <taxon>Sternorrhyncha</taxon>
        <taxon>Aphidomorpha</taxon>
        <taxon>Aphidoidea</taxon>
        <taxon>Aphididae</taxon>
        <taxon>Macrosiphini</taxon>
        <taxon>Macrosiphum</taxon>
    </lineage>
</organism>
<protein>
    <submittedName>
        <fullName evidence="1">Uncharacterized protein</fullName>
    </submittedName>
</protein>
<dbReference type="Proteomes" id="UP001160148">
    <property type="component" value="Unassembled WGS sequence"/>
</dbReference>
<keyword evidence="2" id="KW-1185">Reference proteome</keyword>
<evidence type="ECO:0000313" key="2">
    <source>
        <dbReference type="Proteomes" id="UP001160148"/>
    </source>
</evidence>
<name>A0AAV0XSE9_9HEMI</name>
<dbReference type="AlphaFoldDB" id="A0AAV0XSE9"/>
<dbReference type="EMBL" id="CARXXK010000971">
    <property type="protein sequence ID" value="CAI6371425.1"/>
    <property type="molecule type" value="Genomic_DNA"/>
</dbReference>
<evidence type="ECO:0000313" key="1">
    <source>
        <dbReference type="EMBL" id="CAI6371425.1"/>
    </source>
</evidence>
<reference evidence="1 2" key="1">
    <citation type="submission" date="2023-01" db="EMBL/GenBank/DDBJ databases">
        <authorList>
            <person name="Whitehead M."/>
        </authorList>
    </citation>
    <scope>NUCLEOTIDE SEQUENCE [LARGE SCALE GENOMIC DNA]</scope>
</reference>
<dbReference type="PANTHER" id="PTHR47331">
    <property type="entry name" value="PHD-TYPE DOMAIN-CONTAINING PROTEIN"/>
    <property type="match status" value="1"/>
</dbReference>
<comment type="caution">
    <text evidence="1">The sequence shown here is derived from an EMBL/GenBank/DDBJ whole genome shotgun (WGS) entry which is preliminary data.</text>
</comment>
<sequence>MGKTFASPRCNHCAGPHRIPNCERFEAMSIKERQDLVEKNRLCFNCLYYGHRVDKCRFPQCSKCGKRHHEKLHTDGDSVDQPSTEPERVVTLAKVLTSQNNIISIVKNLDIYI</sequence>
<dbReference type="PANTHER" id="PTHR47331:SF5">
    <property type="entry name" value="RIBONUCLEASE H"/>
    <property type="match status" value="1"/>
</dbReference>
<proteinExistence type="predicted"/>